<evidence type="ECO:0000256" key="3">
    <source>
        <dbReference type="ARBA" id="ARBA00023002"/>
    </source>
</evidence>
<name>A0AAD1HH50_9MYCO</name>
<dbReference type="Pfam" id="PF03060">
    <property type="entry name" value="NMO"/>
    <property type="match status" value="1"/>
</dbReference>
<dbReference type="Proteomes" id="UP000466681">
    <property type="component" value="Chromosome"/>
</dbReference>
<accession>A0AAD1HH50</accession>
<proteinExistence type="predicted"/>
<sequence>MNTTNIAKTFGIEFPVFAFSHCRDVVAAVSANGGLGVLGASAFTAEEVEVELDWIDQNCGDAPYGIDFAFPTRSSTSSADSSFEDVPEEHRIFVDDILSRHGISVVPEVTDEERPTYRGIDYGDYDEALEVVYRHPNCKLIASALGSPPRHVVERAHAEGRLIAALAGKPQHAIRSVAEGADIIVCQGSEAGGHVGEVSTMVLAPQVVDAVAPIPVLVAGGIANGRQMAAAMALGGAGVWTGSMWLMTEESDLSPEMQQKLIDADSWRTVRSRSLTGKPCRILRSTWSDLWEAEDSPRPLPMPQQGILVEDALRRIERAARLREGGGLDLLTYPAGQVIGQFGRINKSARLLLDMVEEYISSVEALGEALTQG</sequence>
<dbReference type="PANTHER" id="PTHR32332:SF38">
    <property type="entry name" value="MONOOXYGENASE RV1533-RELATED"/>
    <property type="match status" value="1"/>
</dbReference>
<dbReference type="PANTHER" id="PTHR32332">
    <property type="entry name" value="2-NITROPROPANE DIOXYGENASE"/>
    <property type="match status" value="1"/>
</dbReference>
<reference evidence="4 5" key="1">
    <citation type="journal article" date="2019" name="Emerg. Microbes Infect.">
        <title>Comprehensive subspecies identification of 175 nontuberculous mycobacteria species based on 7547 genomic profiles.</title>
        <authorList>
            <person name="Matsumoto Y."/>
            <person name="Kinjo T."/>
            <person name="Motooka D."/>
            <person name="Nabeya D."/>
            <person name="Jung N."/>
            <person name="Uechi K."/>
            <person name="Horii T."/>
            <person name="Iida T."/>
            <person name="Fujita J."/>
            <person name="Nakamura S."/>
        </authorList>
    </citation>
    <scope>NUCLEOTIDE SEQUENCE [LARGE SCALE GENOMIC DNA]</scope>
    <source>
        <strain evidence="4 5">JCM 6375</strain>
    </source>
</reference>
<dbReference type="AlphaFoldDB" id="A0AAD1HH50"/>
<dbReference type="Gene3D" id="3.20.20.70">
    <property type="entry name" value="Aldolase class I"/>
    <property type="match status" value="1"/>
</dbReference>
<keyword evidence="5" id="KW-1185">Reference proteome</keyword>
<organism evidence="4 5">
    <name type="scientific">Mycolicibacterium moriokaense</name>
    <dbReference type="NCBI Taxonomy" id="39691"/>
    <lineage>
        <taxon>Bacteria</taxon>
        <taxon>Bacillati</taxon>
        <taxon>Actinomycetota</taxon>
        <taxon>Actinomycetes</taxon>
        <taxon>Mycobacteriales</taxon>
        <taxon>Mycobacteriaceae</taxon>
        <taxon>Mycolicibacterium</taxon>
    </lineage>
</organism>
<dbReference type="RefSeq" id="WP_083156438.1">
    <property type="nucleotide sequence ID" value="NZ_JACKTD010000090.1"/>
</dbReference>
<gene>
    <name evidence="4" type="ORF">MMOR_58970</name>
</gene>
<protein>
    <submittedName>
        <fullName evidence="4">Monooxygenase</fullName>
    </submittedName>
</protein>
<dbReference type="CDD" id="cd04730">
    <property type="entry name" value="NPD_like"/>
    <property type="match status" value="1"/>
</dbReference>
<keyword evidence="3" id="KW-0560">Oxidoreductase</keyword>
<keyword evidence="2" id="KW-0288">FMN</keyword>
<evidence type="ECO:0000256" key="2">
    <source>
        <dbReference type="ARBA" id="ARBA00022643"/>
    </source>
</evidence>
<dbReference type="EMBL" id="AP022560">
    <property type="protein sequence ID" value="BBX04961.1"/>
    <property type="molecule type" value="Genomic_DNA"/>
</dbReference>
<dbReference type="KEGG" id="mmor:MMOR_58970"/>
<keyword evidence="1" id="KW-0285">Flavoprotein</keyword>
<keyword evidence="4" id="KW-0503">Monooxygenase</keyword>
<evidence type="ECO:0000313" key="5">
    <source>
        <dbReference type="Proteomes" id="UP000466681"/>
    </source>
</evidence>
<evidence type="ECO:0000313" key="4">
    <source>
        <dbReference type="EMBL" id="BBX04961.1"/>
    </source>
</evidence>
<evidence type="ECO:0000256" key="1">
    <source>
        <dbReference type="ARBA" id="ARBA00022630"/>
    </source>
</evidence>
<dbReference type="SUPFAM" id="SSF51412">
    <property type="entry name" value="Inosine monophosphate dehydrogenase (IMPDH)"/>
    <property type="match status" value="1"/>
</dbReference>
<dbReference type="InterPro" id="IPR004136">
    <property type="entry name" value="NMO"/>
</dbReference>
<dbReference type="GO" id="GO:0018580">
    <property type="term" value="F:nitronate monooxygenase activity"/>
    <property type="evidence" value="ECO:0007669"/>
    <property type="project" value="InterPro"/>
</dbReference>
<dbReference type="InterPro" id="IPR013785">
    <property type="entry name" value="Aldolase_TIM"/>
</dbReference>